<proteinExistence type="inferred from homology"/>
<evidence type="ECO:0000256" key="7">
    <source>
        <dbReference type="PROSITE-ProRule" id="PRU01373"/>
    </source>
</evidence>
<dbReference type="InterPro" id="IPR005490">
    <property type="entry name" value="LD_TPept_cat_dom"/>
</dbReference>
<dbReference type="UniPathway" id="UPA00219"/>
<dbReference type="OrthoDB" id="189120at2"/>
<protein>
    <submittedName>
        <fullName evidence="10">Lipoprotein-anchoring transpeptidase ErfK/SrfK</fullName>
    </submittedName>
</protein>
<dbReference type="InterPro" id="IPR038063">
    <property type="entry name" value="Transpep_catalytic_dom"/>
</dbReference>
<dbReference type="Pfam" id="PF03734">
    <property type="entry name" value="YkuD"/>
    <property type="match status" value="1"/>
</dbReference>
<evidence type="ECO:0000313" key="11">
    <source>
        <dbReference type="Proteomes" id="UP000076023"/>
    </source>
</evidence>
<evidence type="ECO:0000256" key="1">
    <source>
        <dbReference type="ARBA" id="ARBA00004752"/>
    </source>
</evidence>
<evidence type="ECO:0000256" key="6">
    <source>
        <dbReference type="ARBA" id="ARBA00023316"/>
    </source>
</evidence>
<keyword evidence="3" id="KW-0808">Transferase</keyword>
<dbReference type="Proteomes" id="UP000076023">
    <property type="component" value="Unassembled WGS sequence"/>
</dbReference>
<evidence type="ECO:0000259" key="9">
    <source>
        <dbReference type="PROSITE" id="PS52029"/>
    </source>
</evidence>
<dbReference type="GO" id="GO:0005576">
    <property type="term" value="C:extracellular region"/>
    <property type="evidence" value="ECO:0007669"/>
    <property type="project" value="TreeGrafter"/>
</dbReference>
<evidence type="ECO:0000256" key="3">
    <source>
        <dbReference type="ARBA" id="ARBA00022679"/>
    </source>
</evidence>
<comment type="similarity">
    <text evidence="2">Belongs to the YkuD family.</text>
</comment>
<dbReference type="GO" id="GO:0018104">
    <property type="term" value="P:peptidoglycan-protein cross-linking"/>
    <property type="evidence" value="ECO:0007669"/>
    <property type="project" value="TreeGrafter"/>
</dbReference>
<feature type="chain" id="PRO_5007524351" evidence="8">
    <location>
        <begin position="21"/>
        <end position="229"/>
    </location>
</feature>
<feature type="signal peptide" evidence="8">
    <location>
        <begin position="1"/>
        <end position="20"/>
    </location>
</feature>
<organism evidence="10 11">
    <name type="scientific">Terrimicrobium sacchariphilum</name>
    <dbReference type="NCBI Taxonomy" id="690879"/>
    <lineage>
        <taxon>Bacteria</taxon>
        <taxon>Pseudomonadati</taxon>
        <taxon>Verrucomicrobiota</taxon>
        <taxon>Terrimicrobiia</taxon>
        <taxon>Terrimicrobiales</taxon>
        <taxon>Terrimicrobiaceae</taxon>
        <taxon>Terrimicrobium</taxon>
    </lineage>
</organism>
<feature type="active site" description="Nucleophile" evidence="7">
    <location>
        <position position="191"/>
    </location>
</feature>
<dbReference type="RefSeq" id="WP_084400099.1">
    <property type="nucleotide sequence ID" value="NZ_BDCO01000002.1"/>
</dbReference>
<keyword evidence="4 7" id="KW-0133">Cell shape</keyword>
<keyword evidence="8" id="KW-0732">Signal</keyword>
<dbReference type="AlphaFoldDB" id="A0A146G3S3"/>
<dbReference type="GO" id="GO:0071972">
    <property type="term" value="F:peptidoglycan L,D-transpeptidase activity"/>
    <property type="evidence" value="ECO:0007669"/>
    <property type="project" value="TreeGrafter"/>
</dbReference>
<dbReference type="InParanoid" id="A0A146G3S3"/>
<evidence type="ECO:0000256" key="5">
    <source>
        <dbReference type="ARBA" id="ARBA00022984"/>
    </source>
</evidence>
<comment type="caution">
    <text evidence="10">The sequence shown here is derived from an EMBL/GenBank/DDBJ whole genome shotgun (WGS) entry which is preliminary data.</text>
</comment>
<name>A0A146G3S3_TERSA</name>
<evidence type="ECO:0000313" key="10">
    <source>
        <dbReference type="EMBL" id="GAT31677.1"/>
    </source>
</evidence>
<keyword evidence="6 7" id="KW-0961">Cell wall biogenesis/degradation</keyword>
<keyword evidence="11" id="KW-1185">Reference proteome</keyword>
<dbReference type="GO" id="GO:0008360">
    <property type="term" value="P:regulation of cell shape"/>
    <property type="evidence" value="ECO:0007669"/>
    <property type="project" value="UniProtKB-UniRule"/>
</dbReference>
<feature type="domain" description="L,D-TPase catalytic" evidence="9">
    <location>
        <begin position="78"/>
        <end position="215"/>
    </location>
</feature>
<dbReference type="CDD" id="cd16913">
    <property type="entry name" value="YkuD_like"/>
    <property type="match status" value="1"/>
</dbReference>
<evidence type="ECO:0000256" key="2">
    <source>
        <dbReference type="ARBA" id="ARBA00005992"/>
    </source>
</evidence>
<dbReference type="GO" id="GO:0071555">
    <property type="term" value="P:cell wall organization"/>
    <property type="evidence" value="ECO:0007669"/>
    <property type="project" value="UniProtKB-UniRule"/>
</dbReference>
<dbReference type="SUPFAM" id="SSF141523">
    <property type="entry name" value="L,D-transpeptidase catalytic domain-like"/>
    <property type="match status" value="1"/>
</dbReference>
<dbReference type="PANTHER" id="PTHR30582">
    <property type="entry name" value="L,D-TRANSPEPTIDASE"/>
    <property type="match status" value="1"/>
</dbReference>
<accession>A0A146G3S3</accession>
<keyword evidence="10" id="KW-0449">Lipoprotein</keyword>
<dbReference type="PANTHER" id="PTHR30582:SF2">
    <property type="entry name" value="L,D-TRANSPEPTIDASE YCIB-RELATED"/>
    <property type="match status" value="1"/>
</dbReference>
<dbReference type="STRING" id="690879.TSACC_271"/>
<dbReference type="PROSITE" id="PS52029">
    <property type="entry name" value="LD_TPASE"/>
    <property type="match status" value="1"/>
</dbReference>
<dbReference type="EMBL" id="BDCO01000002">
    <property type="protein sequence ID" value="GAT31677.1"/>
    <property type="molecule type" value="Genomic_DNA"/>
</dbReference>
<dbReference type="Gene3D" id="2.40.440.10">
    <property type="entry name" value="L,D-transpeptidase catalytic domain-like"/>
    <property type="match status" value="1"/>
</dbReference>
<dbReference type="GO" id="GO:0016740">
    <property type="term" value="F:transferase activity"/>
    <property type="evidence" value="ECO:0007669"/>
    <property type="project" value="UniProtKB-KW"/>
</dbReference>
<comment type="pathway">
    <text evidence="1 7">Cell wall biogenesis; peptidoglycan biosynthesis.</text>
</comment>
<reference evidence="11" key="1">
    <citation type="journal article" date="2017" name="Genome Announc.">
        <title>Draft Genome Sequence of Terrimicrobium sacchariphilum NM-5T, a Facultative Anaerobic Soil Bacterium of the Class Spartobacteria.</title>
        <authorList>
            <person name="Qiu Y.L."/>
            <person name="Tourlousse D.M."/>
            <person name="Matsuura N."/>
            <person name="Ohashi A."/>
            <person name="Sekiguchi Y."/>
        </authorList>
    </citation>
    <scope>NUCLEOTIDE SEQUENCE [LARGE SCALE GENOMIC DNA]</scope>
    <source>
        <strain evidence="11">NM-5</strain>
    </source>
</reference>
<evidence type="ECO:0000256" key="4">
    <source>
        <dbReference type="ARBA" id="ARBA00022960"/>
    </source>
</evidence>
<dbReference type="InterPro" id="IPR050979">
    <property type="entry name" value="LD-transpeptidase"/>
</dbReference>
<dbReference type="PROSITE" id="PS51257">
    <property type="entry name" value="PROKAR_LIPOPROTEIN"/>
    <property type="match status" value="1"/>
</dbReference>
<gene>
    <name evidence="10" type="ORF">TSACC_271</name>
</gene>
<sequence>MKTISLGRFSGLLLGAFALAITGCATMESPAQKKVSREDKALQASAKTEHAIFRSLGAWKRSTYRNKALLEKATPENVAIEISIKEQRGYLLVRGALAMDFPVATGKKTHPTPTGSFTVRAKEKDYHSNLYGKIFDSAGLVLVEDADSRVDKVPEGAQFVGASMPYWMRLTDTGVGLHVGYVPGHAASHGCVRLKDDTAKQLFELVKIGTPVTIAYEAPVMAEPVSKKR</sequence>
<feature type="active site" description="Proton donor/acceptor" evidence="7">
    <location>
        <position position="178"/>
    </location>
</feature>
<keyword evidence="5 7" id="KW-0573">Peptidoglycan synthesis</keyword>
<evidence type="ECO:0000256" key="8">
    <source>
        <dbReference type="SAM" id="SignalP"/>
    </source>
</evidence>